<dbReference type="Gene3D" id="1.10.150.130">
    <property type="match status" value="1"/>
</dbReference>
<dbReference type="CDD" id="cd00799">
    <property type="entry name" value="INT_Cre_C"/>
    <property type="match status" value="1"/>
</dbReference>
<dbReference type="SUPFAM" id="SSF47823">
    <property type="entry name" value="lambda integrase-like, N-terminal domain"/>
    <property type="match status" value="1"/>
</dbReference>
<dbReference type="GO" id="GO:0003677">
    <property type="term" value="F:DNA binding"/>
    <property type="evidence" value="ECO:0007669"/>
    <property type="project" value="UniProtKB-KW"/>
</dbReference>
<reference evidence="4" key="1">
    <citation type="submission" date="2020-04" db="EMBL/GenBank/DDBJ databases">
        <title>Global-level population genomics supports evidence of horizontal gene transfer on evolution of Rhizobia in Lentils.</title>
        <authorList>
            <person name="Gai Y."/>
            <person name="Cook D."/>
            <person name="Riely B."/>
        </authorList>
    </citation>
    <scope>NUCLEOTIDE SEQUENCE</scope>
    <source>
        <strain evidence="4">TLR9</strain>
    </source>
</reference>
<dbReference type="Gene3D" id="1.10.443.10">
    <property type="entry name" value="Intergrase catalytic core"/>
    <property type="match status" value="1"/>
</dbReference>
<dbReference type="GO" id="GO:0006310">
    <property type="term" value="P:DNA recombination"/>
    <property type="evidence" value="ECO:0007669"/>
    <property type="project" value="UniProtKB-KW"/>
</dbReference>
<evidence type="ECO:0000256" key="2">
    <source>
        <dbReference type="ARBA" id="ARBA00023172"/>
    </source>
</evidence>
<gene>
    <name evidence="4" type="ORF">HFO74_27170</name>
</gene>
<evidence type="ECO:0000259" key="3">
    <source>
        <dbReference type="PROSITE" id="PS51898"/>
    </source>
</evidence>
<feature type="domain" description="Tyr recombinase" evidence="3">
    <location>
        <begin position="136"/>
        <end position="330"/>
    </location>
</feature>
<name>A0AB35FK71_9HYPH</name>
<comment type="caution">
    <text evidence="4">The sequence shown here is derived from an EMBL/GenBank/DDBJ whole genome shotgun (WGS) entry which is preliminary data.</text>
</comment>
<dbReference type="InterPro" id="IPR002104">
    <property type="entry name" value="Integrase_catalytic"/>
</dbReference>
<organism evidence="4 5">
    <name type="scientific">Rhizobium laguerreae</name>
    <dbReference type="NCBI Taxonomy" id="1076926"/>
    <lineage>
        <taxon>Bacteria</taxon>
        <taxon>Pseudomonadati</taxon>
        <taxon>Pseudomonadota</taxon>
        <taxon>Alphaproteobacteria</taxon>
        <taxon>Hyphomicrobiales</taxon>
        <taxon>Rhizobiaceae</taxon>
        <taxon>Rhizobium/Agrobacterium group</taxon>
        <taxon>Rhizobium</taxon>
    </lineage>
</organism>
<dbReference type="Proteomes" id="UP000758022">
    <property type="component" value="Unassembled WGS sequence"/>
</dbReference>
<protein>
    <submittedName>
        <fullName evidence="4">Site-specific integrase</fullName>
    </submittedName>
</protein>
<dbReference type="InterPro" id="IPR013762">
    <property type="entry name" value="Integrase-like_cat_sf"/>
</dbReference>
<dbReference type="EMBL" id="JAAXQQ010000010">
    <property type="protein sequence ID" value="MBY3067059.1"/>
    <property type="molecule type" value="Genomic_DNA"/>
</dbReference>
<dbReference type="InterPro" id="IPR052925">
    <property type="entry name" value="Phage_Integrase-like_Recomb"/>
</dbReference>
<sequence length="333" mass="35730">MSLSTSDNSHYRSSPGSKLVSQIDQLQLIAQKDRSIDVPTSVRDFVAASVADNSRRAYTADLRRFSSHGGALPSDSTAVAVYLAQHADTHSISTLRRWMASLSKAHIAAGYPDPTKMEPAKSTLRGICRNRGEAVHNAAPLLRDDIFAVLDEIGSGIRDVRDRALLLIGFAGGFRRSELVGLDVSDIVFVRRGLVINLRRSKTDQAGIGREIGIPLGKTRHCPVSALEDWLRVASIESGAVFRPVDRHSHVGAGRLSGEAVSVIVKERVAAVGIDPGRYSGHSLRAGFCTSAAQAGVSSWKIRQQTGHASDAMLARYIRSAELFDGNAAGAVL</sequence>
<evidence type="ECO:0000256" key="1">
    <source>
        <dbReference type="ARBA" id="ARBA00023125"/>
    </source>
</evidence>
<dbReference type="Pfam" id="PF00589">
    <property type="entry name" value="Phage_integrase"/>
    <property type="match status" value="1"/>
</dbReference>
<dbReference type="SUPFAM" id="SSF56349">
    <property type="entry name" value="DNA breaking-rejoining enzymes"/>
    <property type="match status" value="1"/>
</dbReference>
<dbReference type="PANTHER" id="PTHR34605">
    <property type="entry name" value="PHAGE_INTEGRASE DOMAIN-CONTAINING PROTEIN"/>
    <property type="match status" value="1"/>
</dbReference>
<dbReference type="PANTHER" id="PTHR34605:SF3">
    <property type="entry name" value="P CELL-TYPE AGGLUTINATION PROTEIN MAP4-LIKE-RELATED"/>
    <property type="match status" value="1"/>
</dbReference>
<dbReference type="InterPro" id="IPR010998">
    <property type="entry name" value="Integrase_recombinase_N"/>
</dbReference>
<keyword evidence="1" id="KW-0238">DNA-binding</keyword>
<dbReference type="GO" id="GO:0015074">
    <property type="term" value="P:DNA integration"/>
    <property type="evidence" value="ECO:0007669"/>
    <property type="project" value="InterPro"/>
</dbReference>
<evidence type="ECO:0000313" key="5">
    <source>
        <dbReference type="Proteomes" id="UP000758022"/>
    </source>
</evidence>
<dbReference type="InterPro" id="IPR011010">
    <property type="entry name" value="DNA_brk_join_enz"/>
</dbReference>
<dbReference type="AlphaFoldDB" id="A0AB35FK71"/>
<evidence type="ECO:0000313" key="4">
    <source>
        <dbReference type="EMBL" id="MBY3067059.1"/>
    </source>
</evidence>
<accession>A0AB35FK71</accession>
<keyword evidence="2" id="KW-0233">DNA recombination</keyword>
<dbReference type="PROSITE" id="PS51898">
    <property type="entry name" value="TYR_RECOMBINASE"/>
    <property type="match status" value="1"/>
</dbReference>
<proteinExistence type="predicted"/>